<dbReference type="Gene3D" id="2.180.10.10">
    <property type="entry name" value="RHS repeat-associated core"/>
    <property type="match status" value="1"/>
</dbReference>
<dbReference type="RefSeq" id="WP_301417009.1">
    <property type="nucleotide sequence ID" value="NZ_CP098023.1"/>
</dbReference>
<organism evidence="2 3">
    <name type="scientific">Microbulbifer spongiae</name>
    <dbReference type="NCBI Taxonomy" id="2944933"/>
    <lineage>
        <taxon>Bacteria</taxon>
        <taxon>Pseudomonadati</taxon>
        <taxon>Pseudomonadota</taxon>
        <taxon>Gammaproteobacteria</taxon>
        <taxon>Cellvibrionales</taxon>
        <taxon>Microbulbiferaceae</taxon>
        <taxon>Microbulbifer</taxon>
    </lineage>
</organism>
<feature type="region of interest" description="Disordered" evidence="1">
    <location>
        <begin position="603"/>
        <end position="641"/>
    </location>
</feature>
<dbReference type="InterPro" id="IPR031325">
    <property type="entry name" value="RHS_repeat"/>
</dbReference>
<dbReference type="Proteomes" id="UP001321520">
    <property type="component" value="Chromosome"/>
</dbReference>
<dbReference type="PANTHER" id="PTHR32305">
    <property type="match status" value="1"/>
</dbReference>
<gene>
    <name evidence="2" type="ORF">M8T91_03910</name>
</gene>
<dbReference type="PANTHER" id="PTHR32305:SF15">
    <property type="entry name" value="PROTEIN RHSA-RELATED"/>
    <property type="match status" value="1"/>
</dbReference>
<dbReference type="EMBL" id="CP098023">
    <property type="protein sequence ID" value="WKD50581.1"/>
    <property type="molecule type" value="Genomic_DNA"/>
</dbReference>
<reference evidence="2 3" key="1">
    <citation type="submission" date="2022-05" db="EMBL/GenBank/DDBJ databases">
        <title>Microbulbifer sp. nov., isolated from sponge.</title>
        <authorList>
            <person name="Gao L."/>
        </authorList>
    </citation>
    <scope>NUCLEOTIDE SEQUENCE [LARGE SCALE GENOMIC DNA]</scope>
    <source>
        <strain evidence="2 3">MI-G</strain>
    </source>
</reference>
<accession>A0ABY9EF08</accession>
<dbReference type="NCBIfam" id="TIGR01643">
    <property type="entry name" value="YD_repeat_2x"/>
    <property type="match status" value="1"/>
</dbReference>
<sequence length="842" mass="94052">MKESYYDLNGDLAKTVDDATGLAVATDYTYYGSGLPKTVTVTGDSGTIASSFVMDQAGFRTSLTDPNLGTVTSGYNAFGEMDRQTDNKGQSITYRYDQLGRLLQQQDAQGLARWEYDATNAIGALKNRSYTDSGTQVFLEEYTYRTDSKLGNIWTQLNVNGQAPSYRYRYGYDSQGRTNKIIYPNGVEGHYRYNQRGYLQSLSSDAAGNNPLQTFDNMNAWGQVEQETYGNGLVTNRTYNPDTGRLETINTGGGQVQNNAYRWRSNGTLESRLTYSASQTLQKRENFAYDGLNRLHSATTVAGGNRVLSTRYDELGNILSKTSSNSADTQVTGYQYGQTGNAGPNAVSRVTIDGVAHSLHYDANGAIERYDAATGDDKWIRWNARQLPTEIVLGSSQNDSTPTARDRFKYGPDGQRFYRESHWMEGGQLKTEKAYIIGNFEVIWPTHDGMVSRVQRTNLSGSVQHLSIQDPSGTVTAEYQYLHRDHLGSVEKITDADGLEILSTAFNPDGSRRQEDWSGDLNQQQLGELLSLQGFTTRRGYTGHEHLDRTGLIHMNGRIYDPTLGRFLSPDPIVQAPTYSQSWNRYSYVLNSPMSLVDPTGYMAEYGFDDDDEEERRREEERRKREEERPPEDVTVVGERPNLSPEDAHYWKTLFRQLYLYNRMHNGIHTWLVDGCGSIEGLECIVVYGEEDAQKGSLRETEAQRELRLSGNVEGYYKARDAAGDAYAGRALMVVQNQCTSFDACLMASANFGLHGTAFINGVDVDTRDVQLRLMNAHALAVEADNLGFPGLLNPTQITVYHHQVFTDLGLPKATFGGTPLTGQLWEVGAWDGLWCKGCDTQ</sequence>
<dbReference type="NCBIfam" id="TIGR03696">
    <property type="entry name" value="Rhs_assc_core"/>
    <property type="match status" value="1"/>
</dbReference>
<evidence type="ECO:0000313" key="3">
    <source>
        <dbReference type="Proteomes" id="UP001321520"/>
    </source>
</evidence>
<dbReference type="Pfam" id="PF05593">
    <property type="entry name" value="RHS_repeat"/>
    <property type="match status" value="1"/>
</dbReference>
<dbReference type="InterPro" id="IPR006530">
    <property type="entry name" value="YD"/>
</dbReference>
<evidence type="ECO:0000313" key="2">
    <source>
        <dbReference type="EMBL" id="WKD50581.1"/>
    </source>
</evidence>
<feature type="compositionally biased region" description="Basic and acidic residues" evidence="1">
    <location>
        <begin position="615"/>
        <end position="632"/>
    </location>
</feature>
<protein>
    <submittedName>
        <fullName evidence="2">RHS repeat-associated core domain-containing protein</fullName>
    </submittedName>
</protein>
<evidence type="ECO:0000256" key="1">
    <source>
        <dbReference type="SAM" id="MobiDB-lite"/>
    </source>
</evidence>
<keyword evidence="3" id="KW-1185">Reference proteome</keyword>
<name>A0ABY9EF08_9GAMM</name>
<dbReference type="InterPro" id="IPR050708">
    <property type="entry name" value="T6SS_VgrG/RHS"/>
</dbReference>
<proteinExistence type="predicted"/>
<dbReference type="InterPro" id="IPR022385">
    <property type="entry name" value="Rhs_assc_core"/>
</dbReference>